<protein>
    <submittedName>
        <fullName evidence="1">Uncharacterized protein</fullName>
    </submittedName>
</protein>
<organism evidence="1">
    <name type="scientific">Fusarium oxysporum (strain Fo5176)</name>
    <name type="common">Fusarium vascular wilt</name>
    <dbReference type="NCBI Taxonomy" id="660025"/>
    <lineage>
        <taxon>Eukaryota</taxon>
        <taxon>Fungi</taxon>
        <taxon>Dikarya</taxon>
        <taxon>Ascomycota</taxon>
        <taxon>Pezizomycotina</taxon>
        <taxon>Sordariomycetes</taxon>
        <taxon>Hypocreomycetidae</taxon>
        <taxon>Hypocreales</taxon>
        <taxon>Nectriaceae</taxon>
        <taxon>Fusarium</taxon>
        <taxon>Fusarium oxysporum species complex</taxon>
    </lineage>
</organism>
<proteinExistence type="predicted"/>
<sequence length="117" mass="13823">MSRKVAWREGKIVFIWFASPSRQDRDAWKKDPTYNNGKVRWLEIMKEQWLHPKTTNEEVTKNIFLRLLKPAFEIIKSRIQRGTIEIFGGAENANSLVTLTEPSEFKKKEAVTKRRTM</sequence>
<dbReference type="EMBL" id="AFQF01002962">
    <property type="protein sequence ID" value="EGU77559.1"/>
    <property type="molecule type" value="Genomic_DNA"/>
</dbReference>
<name>F9FZU9_FUSOF</name>
<evidence type="ECO:0000313" key="1">
    <source>
        <dbReference type="EMBL" id="EGU77559.1"/>
    </source>
</evidence>
<dbReference type="OrthoDB" id="5077844at2759"/>
<dbReference type="AlphaFoldDB" id="F9FZU9"/>
<accession>F9FZU9</accession>
<reference evidence="1" key="1">
    <citation type="journal article" date="2012" name="Mol. Plant Microbe Interact.">
        <title>A highly conserved effector in Fusarium oxysporum is required for full virulence on Arabidopsis.</title>
        <authorList>
            <person name="Thatcher L.F."/>
            <person name="Gardiner D.M."/>
            <person name="Kazan K."/>
            <person name="Manners J."/>
        </authorList>
    </citation>
    <scope>NUCLEOTIDE SEQUENCE [LARGE SCALE GENOMIC DNA]</scope>
    <source>
        <strain evidence="1">Fo5176</strain>
    </source>
</reference>
<gene>
    <name evidence="1" type="ORF">FOXB_11931</name>
</gene>
<comment type="caution">
    <text evidence="1">The sequence shown here is derived from an EMBL/GenBank/DDBJ whole genome shotgun (WGS) entry which is preliminary data.</text>
</comment>